<accession>A0AAE1XJ59</accession>
<evidence type="ECO:0000256" key="1">
    <source>
        <dbReference type="ARBA" id="ARBA00000966"/>
    </source>
</evidence>
<dbReference type="Pfam" id="PF00759">
    <property type="entry name" value="Glyco_hydro_9"/>
    <property type="match status" value="1"/>
</dbReference>
<feature type="domain" description="Glycoside hydrolase family 9" evidence="10">
    <location>
        <begin position="42"/>
        <end position="480"/>
    </location>
</feature>
<evidence type="ECO:0000256" key="3">
    <source>
        <dbReference type="ARBA" id="ARBA00022801"/>
    </source>
</evidence>
<dbReference type="FunFam" id="1.50.10.10:FF:000020">
    <property type="entry name" value="Endoglucanase"/>
    <property type="match status" value="1"/>
</dbReference>
<reference evidence="11" key="1">
    <citation type="submission" date="2020-06" db="EMBL/GenBank/DDBJ databases">
        <authorList>
            <person name="Li T."/>
            <person name="Hu X."/>
            <person name="Zhang T."/>
            <person name="Song X."/>
            <person name="Zhang H."/>
            <person name="Dai N."/>
            <person name="Sheng W."/>
            <person name="Hou X."/>
            <person name="Wei L."/>
        </authorList>
    </citation>
    <scope>NUCLEOTIDE SEQUENCE</scope>
    <source>
        <strain evidence="11">3651</strain>
        <tissue evidence="11">Leaf</tissue>
    </source>
</reference>
<evidence type="ECO:0000313" key="11">
    <source>
        <dbReference type="EMBL" id="KAK4412704.1"/>
    </source>
</evidence>
<keyword evidence="3 8" id="KW-0378">Hydrolase</keyword>
<proteinExistence type="inferred from homology"/>
<evidence type="ECO:0000256" key="7">
    <source>
        <dbReference type="ARBA" id="ARBA00023326"/>
    </source>
</evidence>
<keyword evidence="7 8" id="KW-0624">Polysaccharide degradation</keyword>
<evidence type="ECO:0000313" key="12">
    <source>
        <dbReference type="Proteomes" id="UP001293254"/>
    </source>
</evidence>
<dbReference type="Gene3D" id="1.50.10.10">
    <property type="match status" value="1"/>
</dbReference>
<evidence type="ECO:0000256" key="5">
    <source>
        <dbReference type="ARBA" id="ARBA00023277"/>
    </source>
</evidence>
<dbReference type="InterPro" id="IPR018221">
    <property type="entry name" value="Glyco_hydro_9_His_AS"/>
</dbReference>
<dbReference type="GO" id="GO:0008810">
    <property type="term" value="F:cellulase activity"/>
    <property type="evidence" value="ECO:0007669"/>
    <property type="project" value="UniProtKB-EC"/>
</dbReference>
<dbReference type="InterPro" id="IPR001701">
    <property type="entry name" value="Glyco_hydro_9"/>
</dbReference>
<reference evidence="11" key="2">
    <citation type="journal article" date="2024" name="Plant">
        <title>Genomic evolution and insights into agronomic trait innovations of Sesamum species.</title>
        <authorList>
            <person name="Miao H."/>
            <person name="Wang L."/>
            <person name="Qu L."/>
            <person name="Liu H."/>
            <person name="Sun Y."/>
            <person name="Le M."/>
            <person name="Wang Q."/>
            <person name="Wei S."/>
            <person name="Zheng Y."/>
            <person name="Lin W."/>
            <person name="Duan Y."/>
            <person name="Cao H."/>
            <person name="Xiong S."/>
            <person name="Wang X."/>
            <person name="Wei L."/>
            <person name="Li C."/>
            <person name="Ma Q."/>
            <person name="Ju M."/>
            <person name="Zhao R."/>
            <person name="Li G."/>
            <person name="Mu C."/>
            <person name="Tian Q."/>
            <person name="Mei H."/>
            <person name="Zhang T."/>
            <person name="Gao T."/>
            <person name="Zhang H."/>
        </authorList>
    </citation>
    <scope>NUCLEOTIDE SEQUENCE</scope>
    <source>
        <strain evidence="11">3651</strain>
    </source>
</reference>
<dbReference type="EC" id="3.2.1.4" evidence="9"/>
<evidence type="ECO:0000256" key="6">
    <source>
        <dbReference type="ARBA" id="ARBA00023295"/>
    </source>
</evidence>
<dbReference type="InterPro" id="IPR008928">
    <property type="entry name" value="6-hairpin_glycosidase_sf"/>
</dbReference>
<comment type="caution">
    <text evidence="11">The sequence shown here is derived from an EMBL/GenBank/DDBJ whole genome shotgun (WGS) entry which is preliminary data.</text>
</comment>
<gene>
    <name evidence="11" type="ORF">Salat_2917600</name>
</gene>
<dbReference type="PANTHER" id="PTHR22298">
    <property type="entry name" value="ENDO-1,4-BETA-GLUCANASE"/>
    <property type="match status" value="1"/>
</dbReference>
<keyword evidence="4 9" id="KW-0136">Cellulose degradation</keyword>
<comment type="similarity">
    <text evidence="2 8 9">Belongs to the glycosyl hydrolase 9 (cellulase E) family.</text>
</comment>
<dbReference type="Proteomes" id="UP001293254">
    <property type="component" value="Unassembled WGS sequence"/>
</dbReference>
<evidence type="ECO:0000256" key="4">
    <source>
        <dbReference type="ARBA" id="ARBA00023001"/>
    </source>
</evidence>
<dbReference type="InterPro" id="IPR012341">
    <property type="entry name" value="6hp_glycosidase-like_sf"/>
</dbReference>
<organism evidence="11 12">
    <name type="scientific">Sesamum alatum</name>
    <dbReference type="NCBI Taxonomy" id="300844"/>
    <lineage>
        <taxon>Eukaryota</taxon>
        <taxon>Viridiplantae</taxon>
        <taxon>Streptophyta</taxon>
        <taxon>Embryophyta</taxon>
        <taxon>Tracheophyta</taxon>
        <taxon>Spermatophyta</taxon>
        <taxon>Magnoliopsida</taxon>
        <taxon>eudicotyledons</taxon>
        <taxon>Gunneridae</taxon>
        <taxon>Pentapetalae</taxon>
        <taxon>asterids</taxon>
        <taxon>lamiids</taxon>
        <taxon>Lamiales</taxon>
        <taxon>Pedaliaceae</taxon>
        <taxon>Sesamum</taxon>
    </lineage>
</organism>
<dbReference type="GO" id="GO:0030245">
    <property type="term" value="P:cellulose catabolic process"/>
    <property type="evidence" value="ECO:0007669"/>
    <property type="project" value="UniProtKB-KW"/>
</dbReference>
<evidence type="ECO:0000256" key="9">
    <source>
        <dbReference type="RuleBase" id="RU361166"/>
    </source>
</evidence>
<dbReference type="EMBL" id="JACGWO010000013">
    <property type="protein sequence ID" value="KAK4412704.1"/>
    <property type="molecule type" value="Genomic_DNA"/>
</dbReference>
<keyword evidence="12" id="KW-1185">Reference proteome</keyword>
<name>A0AAE1XJ59_9LAMI</name>
<keyword evidence="5 8" id="KW-0119">Carbohydrate metabolism</keyword>
<dbReference type="SUPFAM" id="SSF48208">
    <property type="entry name" value="Six-hairpin glycosidases"/>
    <property type="match status" value="1"/>
</dbReference>
<evidence type="ECO:0000259" key="10">
    <source>
        <dbReference type="Pfam" id="PF00759"/>
    </source>
</evidence>
<evidence type="ECO:0000256" key="8">
    <source>
        <dbReference type="PROSITE-ProRule" id="PRU10059"/>
    </source>
</evidence>
<dbReference type="AlphaFoldDB" id="A0AAE1XJ59"/>
<comment type="catalytic activity">
    <reaction evidence="1 9">
        <text>Endohydrolysis of (1-&gt;4)-beta-D-glucosidic linkages in cellulose, lichenin and cereal beta-D-glucans.</text>
        <dbReference type="EC" id="3.2.1.4"/>
    </reaction>
</comment>
<dbReference type="PROSITE" id="PS00592">
    <property type="entry name" value="GH9_2"/>
    <property type="match status" value="1"/>
</dbReference>
<keyword evidence="6 8" id="KW-0326">Glycosidase</keyword>
<sequence>MKSTLLMGMGIRGGGYGLRGLYKYIITCLVVSEGLVRADFDYNVALRKSVIFLEAQRSGKLPTNHRPSWRGDSALQDGKLVNEDLVGGYYDAGDNVKYGLPMAFTVTTLAWAAVSYKSELKAAGEMENVHAAVRWGTDYLLKASVRRDPKKDHECWISPENMKTPRTVLKIDRNTPGTEIAAETSAAMAAASLVLRGADHAYARRLLNRAKVLFSFAKTYKGTYDGECPFYCSNSGYNDELLWAATWLYKATKRSEYMDYIQDEAISAAVSEFSWDLKYAGAQILLSQLYMEGQKDLHMFKEQADSFVCSVLPDSPYHQVYISPGGLLHLRDGANTQYVTGTAFLFSVYSDLLAKHKQQHVVCGDKKFGSDRLMAFAKQQMDYLLGKNPRRRSYMVGFGNKPPTQAHHRGSSVPKMSPNKEVNCGMSFVYWYNTNEPNPNELTGAIVGGPDRNDNFVDKRANSSMTEPTTYINSLAVGVLAKLARHSHAK</sequence>
<feature type="active site" evidence="8">
    <location>
        <position position="407"/>
    </location>
</feature>
<protein>
    <recommendedName>
        <fullName evidence="9">Endoglucanase</fullName>
        <ecNumber evidence="9">3.2.1.4</ecNumber>
    </recommendedName>
</protein>
<evidence type="ECO:0000256" key="2">
    <source>
        <dbReference type="ARBA" id="ARBA00007072"/>
    </source>
</evidence>